<keyword evidence="4" id="KW-0812">Transmembrane</keyword>
<dbReference type="Gene3D" id="2.40.170.20">
    <property type="entry name" value="TonB-dependent receptor, beta-barrel domain"/>
    <property type="match status" value="1"/>
</dbReference>
<keyword evidence="6" id="KW-0998">Cell outer membrane</keyword>
<keyword evidence="3" id="KW-1134">Transmembrane beta strand</keyword>
<evidence type="ECO:0000256" key="4">
    <source>
        <dbReference type="ARBA" id="ARBA00022692"/>
    </source>
</evidence>
<dbReference type="Pfam" id="PF13620">
    <property type="entry name" value="CarboxypepD_reg"/>
    <property type="match status" value="1"/>
</dbReference>
<evidence type="ECO:0000256" key="1">
    <source>
        <dbReference type="ARBA" id="ARBA00004571"/>
    </source>
</evidence>
<gene>
    <name evidence="8" type="ORF">E6K73_00430</name>
</gene>
<evidence type="ECO:0000256" key="6">
    <source>
        <dbReference type="ARBA" id="ARBA00023237"/>
    </source>
</evidence>
<dbReference type="PANTHER" id="PTHR30069:SF46">
    <property type="entry name" value="OAR PROTEIN"/>
    <property type="match status" value="1"/>
</dbReference>
<dbReference type="GO" id="GO:0015344">
    <property type="term" value="F:siderophore uptake transmembrane transporter activity"/>
    <property type="evidence" value="ECO:0007669"/>
    <property type="project" value="TreeGrafter"/>
</dbReference>
<dbReference type="GO" id="GO:0044718">
    <property type="term" value="P:siderophore transmembrane transport"/>
    <property type="evidence" value="ECO:0007669"/>
    <property type="project" value="TreeGrafter"/>
</dbReference>
<dbReference type="InterPro" id="IPR039426">
    <property type="entry name" value="TonB-dep_rcpt-like"/>
</dbReference>
<keyword evidence="5" id="KW-0472">Membrane</keyword>
<keyword evidence="8" id="KW-0675">Receptor</keyword>
<dbReference type="Pfam" id="PF25183">
    <property type="entry name" value="OMP_b-brl_4"/>
    <property type="match status" value="2"/>
</dbReference>
<dbReference type="EMBL" id="VBOT01000003">
    <property type="protein sequence ID" value="TMQ54111.1"/>
    <property type="molecule type" value="Genomic_DNA"/>
</dbReference>
<dbReference type="GO" id="GO:0030246">
    <property type="term" value="F:carbohydrate binding"/>
    <property type="evidence" value="ECO:0007669"/>
    <property type="project" value="InterPro"/>
</dbReference>
<dbReference type="AlphaFoldDB" id="A0A538SRW9"/>
<accession>A0A538SRW9</accession>
<dbReference type="InterPro" id="IPR036942">
    <property type="entry name" value="Beta-barrel_TonB_sf"/>
</dbReference>
<organism evidence="8 9">
    <name type="scientific">Eiseniibacteriota bacterium</name>
    <dbReference type="NCBI Taxonomy" id="2212470"/>
    <lineage>
        <taxon>Bacteria</taxon>
        <taxon>Candidatus Eiseniibacteriota</taxon>
    </lineage>
</organism>
<dbReference type="Proteomes" id="UP000320184">
    <property type="component" value="Unassembled WGS sequence"/>
</dbReference>
<evidence type="ECO:0000313" key="9">
    <source>
        <dbReference type="Proteomes" id="UP000320184"/>
    </source>
</evidence>
<protein>
    <submittedName>
        <fullName evidence="8">TonB-dependent receptor</fullName>
    </submittedName>
</protein>
<sequence length="930" mass="101046">MLPTQHVTRGAANPQGSVVGGRHMFPLPMLVSRVLWLLVAAACLLPGAVSAQETTGNIEGRVLDERRSPLAQAHVLVAGPALQGKRVAWTDDQGYFRVPALPVGLYIATVSGMTYRSVTFENVRVQLGATTTLGNIRMDIAAHEVQGTTTVAARQLIDPASTSVGGNLTSGTYTALPSDRDYQSIVTLVPGANGSSFGDRANLSGATGPETAYFVDGVNVVQPPSNSQSISLPHNFLREVEVREGGYEAEFGGVLGGIVNAVTASGGNEFHGQAFGFYANRLLTSGAKRGAAQTSSGYLAYDMGASEGGPLLKDRLWFFLAGNPTSEHEDVPVPGFGDRTDRQRAERYSAKITWKVSDNTHVDFTAVGDPTRRDQVGGIVRENGAGGLSQANALGNLDPYLGEQRKGGTNFSVSAVHILTPKAFMEATLSRADSRASLLPTTALGRGEPLFIDTRTGFVEGGFGTLSDRKSGRTGARLAVSYVWRRHSFKAGAEYSDEFYRTFEDQSAGGLGIVLRIRDSLYQTTTYEDKHTSNHNRIPAGFFQDSWQVGRGLELNAGLRWSAEYWISSGGDVGQRITNEWQPRVGLTYVPGERGRQKLFASYGRTYQPTRLNTPQLFLQDTPNLFSIRVFNHDPRQDPTGGTTVFSQLLGRQSEVKDLEGAHHDDFQLGYEHLLSHQLKIGIRGRYRSLRQGIVGVISPATGRAVYGNPGEGELVAYPEMKREYRALELVFQRTLASATSLEASWVWSRNQGNYEGYWDQSIGTNDPVGAAAFMASPALARNTSGLLPNDQTHVFKLFGSQSFRHGIGAGATLTWATGTPLSELGASPFGYPYFVFLRPRGRGGRTPSTYDLNLRLSWNVLMDRGGTRNIRLIADAYHIGNPRRVVFVDQIRYRAVTGSGMQVSPNPDYGKPLAFQPPAAVRLGMEVDW</sequence>
<proteinExistence type="predicted"/>
<dbReference type="InterPro" id="IPR057601">
    <property type="entry name" value="Oar-like_b-barrel"/>
</dbReference>
<name>A0A538SRW9_UNCEI</name>
<dbReference type="PANTHER" id="PTHR30069">
    <property type="entry name" value="TONB-DEPENDENT OUTER MEMBRANE RECEPTOR"/>
    <property type="match status" value="1"/>
</dbReference>
<evidence type="ECO:0000313" key="8">
    <source>
        <dbReference type="EMBL" id="TMQ54111.1"/>
    </source>
</evidence>
<keyword evidence="2" id="KW-0813">Transport</keyword>
<dbReference type="SUPFAM" id="SSF49452">
    <property type="entry name" value="Starch-binding domain-like"/>
    <property type="match status" value="1"/>
</dbReference>
<evidence type="ECO:0000256" key="3">
    <source>
        <dbReference type="ARBA" id="ARBA00022452"/>
    </source>
</evidence>
<dbReference type="Gene3D" id="2.60.40.1120">
    <property type="entry name" value="Carboxypeptidase-like, regulatory domain"/>
    <property type="match status" value="1"/>
</dbReference>
<evidence type="ECO:0000256" key="5">
    <source>
        <dbReference type="ARBA" id="ARBA00023136"/>
    </source>
</evidence>
<dbReference type="SUPFAM" id="SSF56935">
    <property type="entry name" value="Porins"/>
    <property type="match status" value="1"/>
</dbReference>
<evidence type="ECO:0000256" key="2">
    <source>
        <dbReference type="ARBA" id="ARBA00022448"/>
    </source>
</evidence>
<dbReference type="InterPro" id="IPR013784">
    <property type="entry name" value="Carb-bd-like_fold"/>
</dbReference>
<comment type="caution">
    <text evidence="8">The sequence shown here is derived from an EMBL/GenBank/DDBJ whole genome shotgun (WGS) entry which is preliminary data.</text>
</comment>
<dbReference type="GO" id="GO:0009279">
    <property type="term" value="C:cell outer membrane"/>
    <property type="evidence" value="ECO:0007669"/>
    <property type="project" value="UniProtKB-SubCell"/>
</dbReference>
<reference evidence="8 9" key="1">
    <citation type="journal article" date="2019" name="Nat. Microbiol.">
        <title>Mediterranean grassland soil C-N compound turnover is dependent on rainfall and depth, and is mediated by genomically divergent microorganisms.</title>
        <authorList>
            <person name="Diamond S."/>
            <person name="Andeer P.F."/>
            <person name="Li Z."/>
            <person name="Crits-Christoph A."/>
            <person name="Burstein D."/>
            <person name="Anantharaman K."/>
            <person name="Lane K.R."/>
            <person name="Thomas B.C."/>
            <person name="Pan C."/>
            <person name="Northen T.R."/>
            <person name="Banfield J.F."/>
        </authorList>
    </citation>
    <scope>NUCLEOTIDE SEQUENCE [LARGE SCALE GENOMIC DNA]</scope>
    <source>
        <strain evidence="8">WS_3</strain>
    </source>
</reference>
<feature type="domain" description="TonB-dependent transporter Oar-like beta-barrel" evidence="7">
    <location>
        <begin position="342"/>
        <end position="565"/>
    </location>
</feature>
<evidence type="ECO:0000259" key="7">
    <source>
        <dbReference type="Pfam" id="PF25183"/>
    </source>
</evidence>
<comment type="subcellular location">
    <subcellularLocation>
        <location evidence="1">Cell outer membrane</location>
        <topology evidence="1">Multi-pass membrane protein</topology>
    </subcellularLocation>
</comment>
<feature type="domain" description="TonB-dependent transporter Oar-like beta-barrel" evidence="7">
    <location>
        <begin position="262"/>
        <end position="325"/>
    </location>
</feature>